<dbReference type="AlphaFoldDB" id="A0A699YLC5"/>
<name>A0A699YLC5_HAELA</name>
<keyword evidence="3" id="KW-1185">Reference proteome</keyword>
<comment type="caution">
    <text evidence="2">The sequence shown here is derived from an EMBL/GenBank/DDBJ whole genome shotgun (WGS) entry which is preliminary data.</text>
</comment>
<evidence type="ECO:0000313" key="3">
    <source>
        <dbReference type="Proteomes" id="UP000485058"/>
    </source>
</evidence>
<feature type="compositionally biased region" description="Low complexity" evidence="1">
    <location>
        <begin position="8"/>
        <end position="19"/>
    </location>
</feature>
<evidence type="ECO:0000256" key="1">
    <source>
        <dbReference type="SAM" id="MobiDB-lite"/>
    </source>
</evidence>
<dbReference type="EMBL" id="BLLF01000057">
    <property type="protein sequence ID" value="GFH06799.1"/>
    <property type="molecule type" value="Genomic_DNA"/>
</dbReference>
<feature type="compositionally biased region" description="Gly residues" evidence="1">
    <location>
        <begin position="26"/>
        <end position="38"/>
    </location>
</feature>
<sequence>MLLGLGGPPQSSLSPCGCSAAAVTSGGPGVPGLSAGGGTHRRGLVALGSKPVLPAAVSEDLSELSEAARAALAQLAAVLDPGGEATGRSSSPPSHAPAPTPPATNGGEQQEVAQEAQLEAWLQT</sequence>
<gene>
    <name evidence="2" type="ORF">HaLaN_01497</name>
</gene>
<accession>A0A699YLC5</accession>
<feature type="compositionally biased region" description="Low complexity" evidence="1">
    <location>
        <begin position="108"/>
        <end position="124"/>
    </location>
</feature>
<reference evidence="2 3" key="1">
    <citation type="submission" date="2020-02" db="EMBL/GenBank/DDBJ databases">
        <title>Draft genome sequence of Haematococcus lacustris strain NIES-144.</title>
        <authorList>
            <person name="Morimoto D."/>
            <person name="Nakagawa S."/>
            <person name="Yoshida T."/>
            <person name="Sawayama S."/>
        </authorList>
    </citation>
    <scope>NUCLEOTIDE SEQUENCE [LARGE SCALE GENOMIC DNA]</scope>
    <source>
        <strain evidence="2 3">NIES-144</strain>
    </source>
</reference>
<dbReference type="Proteomes" id="UP000485058">
    <property type="component" value="Unassembled WGS sequence"/>
</dbReference>
<protein>
    <submittedName>
        <fullName evidence="2">Uncharacterized protein</fullName>
    </submittedName>
</protein>
<feature type="region of interest" description="Disordered" evidence="1">
    <location>
        <begin position="81"/>
        <end position="124"/>
    </location>
</feature>
<evidence type="ECO:0000313" key="2">
    <source>
        <dbReference type="EMBL" id="GFH06799.1"/>
    </source>
</evidence>
<proteinExistence type="predicted"/>
<feature type="region of interest" description="Disordered" evidence="1">
    <location>
        <begin position="1"/>
        <end position="39"/>
    </location>
</feature>
<organism evidence="2 3">
    <name type="scientific">Haematococcus lacustris</name>
    <name type="common">Green alga</name>
    <name type="synonym">Haematococcus pluvialis</name>
    <dbReference type="NCBI Taxonomy" id="44745"/>
    <lineage>
        <taxon>Eukaryota</taxon>
        <taxon>Viridiplantae</taxon>
        <taxon>Chlorophyta</taxon>
        <taxon>core chlorophytes</taxon>
        <taxon>Chlorophyceae</taxon>
        <taxon>CS clade</taxon>
        <taxon>Chlamydomonadales</taxon>
        <taxon>Haematococcaceae</taxon>
        <taxon>Haematococcus</taxon>
    </lineage>
</organism>